<dbReference type="EMBL" id="QMDX01000005">
    <property type="protein sequence ID" value="TSD13913.1"/>
    <property type="molecule type" value="Genomic_DNA"/>
</dbReference>
<dbReference type="SUPFAM" id="SSF52833">
    <property type="entry name" value="Thioredoxin-like"/>
    <property type="match status" value="1"/>
</dbReference>
<dbReference type="NCBIfam" id="TIGR02174">
    <property type="entry name" value="CXXU_selWTH"/>
    <property type="match status" value="1"/>
</dbReference>
<evidence type="ECO:0000313" key="2">
    <source>
        <dbReference type="EMBL" id="TSD13913.1"/>
    </source>
</evidence>
<dbReference type="InParanoid" id="A0A554N966"/>
<organism evidence="2 3">
    <name type="scientific">Haloglomus irregulare</name>
    <dbReference type="NCBI Taxonomy" id="2234134"/>
    <lineage>
        <taxon>Archaea</taxon>
        <taxon>Methanobacteriati</taxon>
        <taxon>Methanobacteriota</taxon>
        <taxon>Stenosarchaea group</taxon>
        <taxon>Halobacteria</taxon>
        <taxon>Halobacteriales</taxon>
        <taxon>Natronomonadaceae</taxon>
        <taxon>Haloglomus</taxon>
    </lineage>
</organism>
<dbReference type="Gene3D" id="3.40.30.10">
    <property type="entry name" value="Glutaredoxin"/>
    <property type="match status" value="1"/>
</dbReference>
<dbReference type="OrthoDB" id="33017at2157"/>
<dbReference type="AlphaFoldDB" id="A0A554N966"/>
<dbReference type="RefSeq" id="WP_144261961.1">
    <property type="nucleotide sequence ID" value="NZ_QMDX01000005.1"/>
</dbReference>
<keyword evidence="3" id="KW-1185">Reference proteome</keyword>
<evidence type="ECO:0000313" key="3">
    <source>
        <dbReference type="Proteomes" id="UP000319894"/>
    </source>
</evidence>
<name>A0A554N966_9EURY</name>
<keyword evidence="1" id="KW-0676">Redox-active center</keyword>
<gene>
    <name evidence="2" type="ORF">DP107_09695</name>
</gene>
<comment type="caution">
    <text evidence="2">The sequence shown here is derived from an EMBL/GenBank/DDBJ whole genome shotgun (WGS) entry which is preliminary data.</text>
</comment>
<dbReference type="InterPro" id="IPR011893">
    <property type="entry name" value="Selenoprotein_Rdx-typ"/>
</dbReference>
<proteinExistence type="predicted"/>
<sequence length="76" mass="8647">MTTVEIEYCVPCGHLDRASDLAGHLLRTFRERLDRVALVTGDGGVFVVRVDGERVYDVAEDPYDPDEIARRVRDRL</sequence>
<accession>A0A554N966</accession>
<protein>
    <submittedName>
        <fullName evidence="2">Selenoprotein</fullName>
    </submittedName>
</protein>
<dbReference type="InterPro" id="IPR036249">
    <property type="entry name" value="Thioredoxin-like_sf"/>
</dbReference>
<reference evidence="2 3" key="1">
    <citation type="submission" date="2018-06" db="EMBL/GenBank/DDBJ databases">
        <title>Natronomonas sp. F16-60 a new haloarchaeon isolated from a solar saltern of Isla Cristina, Huelva, Spain.</title>
        <authorList>
            <person name="Duran-Viseras A."/>
            <person name="Sanchez-Porro C."/>
            <person name="Ventosa A."/>
        </authorList>
    </citation>
    <scope>NUCLEOTIDE SEQUENCE [LARGE SCALE GENOMIC DNA]</scope>
    <source>
        <strain evidence="2 3">F16-60</strain>
    </source>
</reference>
<dbReference type="Proteomes" id="UP000319894">
    <property type="component" value="Unassembled WGS sequence"/>
</dbReference>
<evidence type="ECO:0000256" key="1">
    <source>
        <dbReference type="ARBA" id="ARBA00023284"/>
    </source>
</evidence>
<dbReference type="Pfam" id="PF10262">
    <property type="entry name" value="Rdx"/>
    <property type="match status" value="1"/>
</dbReference>